<evidence type="ECO:0000313" key="9">
    <source>
        <dbReference type="Proteomes" id="UP000765509"/>
    </source>
</evidence>
<keyword evidence="9" id="KW-1185">Reference proteome</keyword>
<keyword evidence="4" id="KW-0255">Endonuclease</keyword>
<dbReference type="Gene3D" id="3.30.70.270">
    <property type="match status" value="1"/>
</dbReference>
<evidence type="ECO:0000313" key="8">
    <source>
        <dbReference type="EMBL" id="MBW0514027.1"/>
    </source>
</evidence>
<dbReference type="Pfam" id="PF17917">
    <property type="entry name" value="RT_RNaseH"/>
    <property type="match status" value="1"/>
</dbReference>
<name>A0A9Q3E5H0_9BASI</name>
<dbReference type="InterPro" id="IPR043128">
    <property type="entry name" value="Rev_trsase/Diguanyl_cyclase"/>
</dbReference>
<organism evidence="8 9">
    <name type="scientific">Austropuccinia psidii MF-1</name>
    <dbReference type="NCBI Taxonomy" id="1389203"/>
    <lineage>
        <taxon>Eukaryota</taxon>
        <taxon>Fungi</taxon>
        <taxon>Dikarya</taxon>
        <taxon>Basidiomycota</taxon>
        <taxon>Pucciniomycotina</taxon>
        <taxon>Pucciniomycetes</taxon>
        <taxon>Pucciniales</taxon>
        <taxon>Sphaerophragmiaceae</taxon>
        <taxon>Austropuccinia</taxon>
    </lineage>
</organism>
<keyword evidence="2" id="KW-0548">Nucleotidyltransferase</keyword>
<proteinExistence type="predicted"/>
<dbReference type="InterPro" id="IPR041373">
    <property type="entry name" value="RT_RNaseH"/>
</dbReference>
<reference evidence="8" key="1">
    <citation type="submission" date="2021-03" db="EMBL/GenBank/DDBJ databases">
        <title>Draft genome sequence of rust myrtle Austropuccinia psidii MF-1, a brazilian biotype.</title>
        <authorList>
            <person name="Quecine M.C."/>
            <person name="Pachon D.M.R."/>
            <person name="Bonatelli M.L."/>
            <person name="Correr F.H."/>
            <person name="Franceschini L.M."/>
            <person name="Leite T.F."/>
            <person name="Margarido G.R.A."/>
            <person name="Almeida C.A."/>
            <person name="Ferrarezi J.A."/>
            <person name="Labate C.A."/>
        </authorList>
    </citation>
    <scope>NUCLEOTIDE SEQUENCE</scope>
    <source>
        <strain evidence="8">MF-1</strain>
    </source>
</reference>
<dbReference type="GO" id="GO:0003964">
    <property type="term" value="F:RNA-directed DNA polymerase activity"/>
    <property type="evidence" value="ECO:0007669"/>
    <property type="project" value="UniProtKB-KW"/>
</dbReference>
<gene>
    <name evidence="8" type="ORF">O181_053742</name>
</gene>
<sequence length="269" mass="30662">MKAPRCTKQKSRKSSIATSKKPQGASIIPFLANFYCFFIKNYSEKLSSLTIFLKKDSCFPLNEESLRQFYQLKEAFTTAAIFSHFNASLPIIVETDASDYSLGAVLSQVTDSGKHPIAFDSCKLLPEELNYAIHDKKLLGIVWALKSWRAFLLSLSSSWEVLTNHSSLQYFMSSKVLTCQKARWAKILSKFHFSITAHPAFLATLPDELSHWDNIYPEIGEDFIRKNPMNYQKIIKQDEIQASKLFEVKVDSFSNFIDSIQKALCQDAQ</sequence>
<feature type="domain" description="Reverse transcriptase RNase H-like" evidence="7">
    <location>
        <begin position="88"/>
        <end position="191"/>
    </location>
</feature>
<dbReference type="Proteomes" id="UP000765509">
    <property type="component" value="Unassembled WGS sequence"/>
</dbReference>
<evidence type="ECO:0000259" key="7">
    <source>
        <dbReference type="Pfam" id="PF17917"/>
    </source>
</evidence>
<dbReference type="InterPro" id="IPR043502">
    <property type="entry name" value="DNA/RNA_pol_sf"/>
</dbReference>
<dbReference type="AlphaFoldDB" id="A0A9Q3E5H0"/>
<comment type="caution">
    <text evidence="8">The sequence shown here is derived from an EMBL/GenBank/DDBJ whole genome shotgun (WGS) entry which is preliminary data.</text>
</comment>
<dbReference type="InterPro" id="IPR050951">
    <property type="entry name" value="Retrovirus_Pol_polyprotein"/>
</dbReference>
<evidence type="ECO:0000256" key="2">
    <source>
        <dbReference type="ARBA" id="ARBA00022695"/>
    </source>
</evidence>
<keyword evidence="3" id="KW-0540">Nuclease</keyword>
<evidence type="ECO:0000256" key="3">
    <source>
        <dbReference type="ARBA" id="ARBA00022722"/>
    </source>
</evidence>
<keyword evidence="5" id="KW-0378">Hydrolase</keyword>
<accession>A0A9Q3E5H0</accession>
<keyword evidence="6" id="KW-0695">RNA-directed DNA polymerase</keyword>
<dbReference type="SUPFAM" id="SSF56672">
    <property type="entry name" value="DNA/RNA polymerases"/>
    <property type="match status" value="1"/>
</dbReference>
<protein>
    <recommendedName>
        <fullName evidence="7">Reverse transcriptase RNase H-like domain-containing protein</fullName>
    </recommendedName>
</protein>
<evidence type="ECO:0000256" key="5">
    <source>
        <dbReference type="ARBA" id="ARBA00022801"/>
    </source>
</evidence>
<dbReference type="EMBL" id="AVOT02023773">
    <property type="protein sequence ID" value="MBW0514027.1"/>
    <property type="molecule type" value="Genomic_DNA"/>
</dbReference>
<dbReference type="OrthoDB" id="2505288at2759"/>
<dbReference type="GO" id="GO:0016787">
    <property type="term" value="F:hydrolase activity"/>
    <property type="evidence" value="ECO:0007669"/>
    <property type="project" value="UniProtKB-KW"/>
</dbReference>
<dbReference type="CDD" id="cd09274">
    <property type="entry name" value="RNase_HI_RT_Ty3"/>
    <property type="match status" value="1"/>
</dbReference>
<evidence type="ECO:0000256" key="1">
    <source>
        <dbReference type="ARBA" id="ARBA00022679"/>
    </source>
</evidence>
<evidence type="ECO:0000256" key="6">
    <source>
        <dbReference type="ARBA" id="ARBA00022918"/>
    </source>
</evidence>
<dbReference type="PANTHER" id="PTHR37984:SF5">
    <property type="entry name" value="PROTEIN NYNRIN-LIKE"/>
    <property type="match status" value="1"/>
</dbReference>
<keyword evidence="1" id="KW-0808">Transferase</keyword>
<dbReference type="GO" id="GO:0004519">
    <property type="term" value="F:endonuclease activity"/>
    <property type="evidence" value="ECO:0007669"/>
    <property type="project" value="UniProtKB-KW"/>
</dbReference>
<dbReference type="PANTHER" id="PTHR37984">
    <property type="entry name" value="PROTEIN CBG26694"/>
    <property type="match status" value="1"/>
</dbReference>
<evidence type="ECO:0000256" key="4">
    <source>
        <dbReference type="ARBA" id="ARBA00022759"/>
    </source>
</evidence>